<comment type="similarity">
    <text evidence="2 7">Belongs to the CTL (choline transporter-like) family.</text>
</comment>
<protein>
    <recommendedName>
        <fullName evidence="7">Choline transporter-like protein</fullName>
    </recommendedName>
</protein>
<feature type="transmembrane region" description="Helical" evidence="7">
    <location>
        <begin position="451"/>
        <end position="470"/>
    </location>
</feature>
<keyword evidence="6" id="KW-0325">Glycoprotein</keyword>
<dbReference type="Proteomes" id="UP001642464">
    <property type="component" value="Unassembled WGS sequence"/>
</dbReference>
<sequence length="532" mass="59727">ECPSSSNTSSRCFVKETSNNLISQLREDALNFFAWQEVEDYPSWPAADLVCRPDPDVAPQLFEHWEAAILTTPQNVRLLLYLAHWKIALYPITLSALFSLSYIFLLSRIAQFLVWFSLTTSMVLSGLICGVYVLNYRTGSLSQMVGRPEGSWVDLVNAAGSGAVFILLFCQIQYIRDRIDRGVLILEDGCRCIVSTPNLSLLPLWTSAFRLYLLVWCGAVVLLLFSSELHHSVSLATHNHYGADDPWSFSISFPPEKFAMMGFVVLAVYWFLMVDTASGSFIYYFFGQLFQLQTQTGAQKSSCRLMKAYCMLAFYHGGSVILAGFLTMFLWPAHLILGTIDDASSGPLGCIIESICCFLQLYEEWLAPLDLDTLQDISLQGMAYFEASNHLKKNNLSAEVRVLSTQIRFFQLAGFALAGALGYLTTMLVLQSPEYKEASSPHYVSQSKMPIHLVGAGLGLWCSLPFMRVFHLVSEGILYAKYVERQRQPKPPELGFDILGHHYDCSNWALKGVHCCSTDTVEPDARQPRVKR</sequence>
<feature type="transmembrane region" description="Helical" evidence="7">
    <location>
        <begin position="308"/>
        <end position="331"/>
    </location>
</feature>
<feature type="transmembrane region" description="Helical" evidence="7">
    <location>
        <begin position="209"/>
        <end position="227"/>
    </location>
</feature>
<feature type="transmembrane region" description="Helical" evidence="7">
    <location>
        <begin position="87"/>
        <end position="105"/>
    </location>
</feature>
<keyword evidence="4 7" id="KW-1133">Transmembrane helix</keyword>
<dbReference type="PANTHER" id="PTHR12385">
    <property type="entry name" value="CHOLINE TRANSPORTER-LIKE (SLC FAMILY 44)"/>
    <property type="match status" value="1"/>
</dbReference>
<evidence type="ECO:0000256" key="3">
    <source>
        <dbReference type="ARBA" id="ARBA00022692"/>
    </source>
</evidence>
<comment type="caution">
    <text evidence="8">The sequence shown here is derived from an EMBL/GenBank/DDBJ whole genome shotgun (WGS) entry which is preliminary data.</text>
</comment>
<accession>A0ABP0HEQ7</accession>
<evidence type="ECO:0000256" key="1">
    <source>
        <dbReference type="ARBA" id="ARBA00004141"/>
    </source>
</evidence>
<proteinExistence type="inferred from homology"/>
<feature type="transmembrane region" description="Helical" evidence="7">
    <location>
        <begin position="409"/>
        <end position="430"/>
    </location>
</feature>
<gene>
    <name evidence="8" type="ORF">SCF082_LOCUS1315</name>
</gene>
<dbReference type="Pfam" id="PF04515">
    <property type="entry name" value="Choline_transpo"/>
    <property type="match status" value="1"/>
</dbReference>
<evidence type="ECO:0000256" key="7">
    <source>
        <dbReference type="RuleBase" id="RU368066"/>
    </source>
</evidence>
<feature type="transmembrane region" description="Helical" evidence="7">
    <location>
        <begin position="258"/>
        <end position="287"/>
    </location>
</feature>
<evidence type="ECO:0000313" key="9">
    <source>
        <dbReference type="Proteomes" id="UP001642464"/>
    </source>
</evidence>
<reference evidence="8 9" key="1">
    <citation type="submission" date="2024-02" db="EMBL/GenBank/DDBJ databases">
        <authorList>
            <person name="Chen Y."/>
            <person name="Shah S."/>
            <person name="Dougan E. K."/>
            <person name="Thang M."/>
            <person name="Chan C."/>
        </authorList>
    </citation>
    <scope>NUCLEOTIDE SEQUENCE [LARGE SCALE GENOMIC DNA]</scope>
</reference>
<dbReference type="PANTHER" id="PTHR12385:SF14">
    <property type="entry name" value="CHOLINE TRANSPORTER-LIKE 2"/>
    <property type="match status" value="1"/>
</dbReference>
<keyword evidence="3 7" id="KW-0812">Transmembrane</keyword>
<dbReference type="InterPro" id="IPR007603">
    <property type="entry name" value="Choline_transptr-like"/>
</dbReference>
<name>A0ABP0HEQ7_9DINO</name>
<evidence type="ECO:0000313" key="8">
    <source>
        <dbReference type="EMBL" id="CAK8988248.1"/>
    </source>
</evidence>
<comment type="function">
    <text evidence="7">Choline transporter.</text>
</comment>
<organism evidence="8 9">
    <name type="scientific">Durusdinium trenchii</name>
    <dbReference type="NCBI Taxonomy" id="1381693"/>
    <lineage>
        <taxon>Eukaryota</taxon>
        <taxon>Sar</taxon>
        <taxon>Alveolata</taxon>
        <taxon>Dinophyceae</taxon>
        <taxon>Suessiales</taxon>
        <taxon>Symbiodiniaceae</taxon>
        <taxon>Durusdinium</taxon>
    </lineage>
</organism>
<evidence type="ECO:0000256" key="4">
    <source>
        <dbReference type="ARBA" id="ARBA00022989"/>
    </source>
</evidence>
<keyword evidence="5 7" id="KW-0472">Membrane</keyword>
<feature type="transmembrane region" description="Helical" evidence="7">
    <location>
        <begin position="155"/>
        <end position="175"/>
    </location>
</feature>
<keyword evidence="9" id="KW-1185">Reference proteome</keyword>
<evidence type="ECO:0000256" key="5">
    <source>
        <dbReference type="ARBA" id="ARBA00023136"/>
    </source>
</evidence>
<feature type="non-terminal residue" evidence="8">
    <location>
        <position position="1"/>
    </location>
</feature>
<feature type="transmembrane region" description="Helical" evidence="7">
    <location>
        <begin position="112"/>
        <end position="135"/>
    </location>
</feature>
<evidence type="ECO:0000256" key="2">
    <source>
        <dbReference type="ARBA" id="ARBA00007168"/>
    </source>
</evidence>
<dbReference type="EMBL" id="CAXAMM010000625">
    <property type="protein sequence ID" value="CAK8988248.1"/>
    <property type="molecule type" value="Genomic_DNA"/>
</dbReference>
<comment type="subcellular location">
    <subcellularLocation>
        <location evidence="7">Cell membrane</location>
        <topology evidence="7">Multi-pass membrane protein</topology>
    </subcellularLocation>
    <subcellularLocation>
        <location evidence="1">Membrane</location>
        <topology evidence="1">Multi-pass membrane protein</topology>
    </subcellularLocation>
</comment>
<evidence type="ECO:0000256" key="6">
    <source>
        <dbReference type="ARBA" id="ARBA00023180"/>
    </source>
</evidence>